<dbReference type="Proteomes" id="UP001239019">
    <property type="component" value="Unassembled WGS sequence"/>
</dbReference>
<feature type="domain" description="Butirosin biosynthesis protein H N-terminal" evidence="1">
    <location>
        <begin position="23"/>
        <end position="154"/>
    </location>
</feature>
<sequence length="339" mass="38466">MAAALQTGDLHCVEGFVHRHAAHCESGVMAQLLGHAGLELSEAAVFGLSAALTFAHLPMVKVNEQPLTSYRMPPGQIVRGLEKRLGIGMRRQRYRHPVEAMTALDRHIDEGRPVGLQTSVYWLPYFPEDMRFHFNAHNLIVYGREGNDYLISDPVFEHPVRAHRTALMKARFARGPFAPRGLLYYPERVPESPDYAAIARRAIRRTTMMMRYSPVPWIGIRGIRYLARRLEKLPHRRVDDRQRQLFVAQVIRMQEEIGTGGGGFRYLYAAFLQEVAEWTGDERFSQGAEQMARAADGWRAFALAGARYVKSGDASLLAELPERVRECAALERQALGKLW</sequence>
<evidence type="ECO:0000259" key="1">
    <source>
        <dbReference type="Pfam" id="PF14399"/>
    </source>
</evidence>
<protein>
    <submittedName>
        <fullName evidence="3">BtrH N-terminal domain-containing protein</fullName>
    </submittedName>
</protein>
<feature type="domain" description="DUF4872" evidence="2">
    <location>
        <begin position="166"/>
        <end position="338"/>
    </location>
</feature>
<evidence type="ECO:0000259" key="2">
    <source>
        <dbReference type="Pfam" id="PF16169"/>
    </source>
</evidence>
<dbReference type="Pfam" id="PF16169">
    <property type="entry name" value="DUF4872"/>
    <property type="match status" value="1"/>
</dbReference>
<dbReference type="RefSeq" id="WP_306728502.1">
    <property type="nucleotide sequence ID" value="NZ_JAVDDT010000005.1"/>
</dbReference>
<accession>A0ABU0W8C9</accession>
<reference evidence="3 4" key="1">
    <citation type="submission" date="2023-08" db="EMBL/GenBank/DDBJ databases">
        <title>Whole-genome sequencing of halo(alkali)philic microorganisms from hypersaline lakes.</title>
        <authorList>
            <person name="Sorokin D.Y."/>
            <person name="Abbas B."/>
            <person name="Merkel A.Y."/>
        </authorList>
    </citation>
    <scope>NUCLEOTIDE SEQUENCE [LARGE SCALE GENOMIC DNA]</scope>
    <source>
        <strain evidence="3 4">AB-CW4</strain>
    </source>
</reference>
<organism evidence="3 4">
    <name type="scientific">Natronospira bacteriovora</name>
    <dbReference type="NCBI Taxonomy" id="3069753"/>
    <lineage>
        <taxon>Bacteria</taxon>
        <taxon>Pseudomonadati</taxon>
        <taxon>Pseudomonadota</taxon>
        <taxon>Gammaproteobacteria</taxon>
        <taxon>Natronospirales</taxon>
        <taxon>Natronospiraceae</taxon>
        <taxon>Natronospira</taxon>
    </lineage>
</organism>
<dbReference type="EMBL" id="JAVDDT010000005">
    <property type="protein sequence ID" value="MDQ2070003.1"/>
    <property type="molecule type" value="Genomic_DNA"/>
</dbReference>
<gene>
    <name evidence="3" type="ORF">RBH19_08960</name>
</gene>
<evidence type="ECO:0000313" key="4">
    <source>
        <dbReference type="Proteomes" id="UP001239019"/>
    </source>
</evidence>
<dbReference type="InterPro" id="IPR026935">
    <property type="entry name" value="BtrH_N"/>
</dbReference>
<proteinExistence type="predicted"/>
<comment type="caution">
    <text evidence="3">The sequence shown here is derived from an EMBL/GenBank/DDBJ whole genome shotgun (WGS) entry which is preliminary data.</text>
</comment>
<dbReference type="InterPro" id="IPR032369">
    <property type="entry name" value="DUF4872"/>
</dbReference>
<evidence type="ECO:0000313" key="3">
    <source>
        <dbReference type="EMBL" id="MDQ2070003.1"/>
    </source>
</evidence>
<name>A0ABU0W8C9_9GAMM</name>
<keyword evidence="4" id="KW-1185">Reference proteome</keyword>
<dbReference type="Pfam" id="PF14399">
    <property type="entry name" value="BtrH_N"/>
    <property type="match status" value="1"/>
</dbReference>